<dbReference type="GO" id="GO:0030170">
    <property type="term" value="F:pyridoxal phosphate binding"/>
    <property type="evidence" value="ECO:0007669"/>
    <property type="project" value="InterPro"/>
</dbReference>
<dbReference type="GO" id="GO:0047307">
    <property type="term" value="F:diaminobutyrate-pyruvate transaminase activity"/>
    <property type="evidence" value="ECO:0007669"/>
    <property type="project" value="InterPro"/>
</dbReference>
<evidence type="ECO:0000256" key="13">
    <source>
        <dbReference type="SAM" id="MobiDB-lite"/>
    </source>
</evidence>
<evidence type="ECO:0000256" key="1">
    <source>
        <dbReference type="ARBA" id="ARBA00001933"/>
    </source>
</evidence>
<dbReference type="AlphaFoldDB" id="A0A2I1PDD1"/>
<keyword evidence="9 11" id="KW-0663">Pyridoxal phosphate</keyword>
<dbReference type="InterPro" id="IPR005814">
    <property type="entry name" value="Aminotrans_3"/>
</dbReference>
<evidence type="ECO:0000256" key="12">
    <source>
        <dbReference type="RuleBase" id="RU365034"/>
    </source>
</evidence>
<feature type="region of interest" description="Disordered" evidence="13">
    <location>
        <begin position="1"/>
        <end position="22"/>
    </location>
</feature>
<evidence type="ECO:0000256" key="9">
    <source>
        <dbReference type="ARBA" id="ARBA00022898"/>
    </source>
</evidence>
<dbReference type="GO" id="GO:0019491">
    <property type="term" value="P:ectoine biosynthetic process"/>
    <property type="evidence" value="ECO:0007669"/>
    <property type="project" value="UniProtKB-UniPathway"/>
</dbReference>
<accession>A0A2I1PDD1</accession>
<comment type="similarity">
    <text evidence="4 11">Belongs to the class-III pyridoxal-phosphate-dependent aminotransferase family.</text>
</comment>
<dbReference type="PANTHER" id="PTHR43552">
    <property type="entry name" value="DIAMINOBUTYRATE--2-OXOGLUTARATE AMINOTRANSFERASE"/>
    <property type="match status" value="1"/>
</dbReference>
<dbReference type="InterPro" id="IPR012773">
    <property type="entry name" value="Ectoine_EctB"/>
</dbReference>
<dbReference type="PIRSF" id="PIRSF000521">
    <property type="entry name" value="Transaminase_4ab_Lys_Orn"/>
    <property type="match status" value="1"/>
</dbReference>
<proteinExistence type="inferred from homology"/>
<evidence type="ECO:0000256" key="2">
    <source>
        <dbReference type="ARBA" id="ARBA00002189"/>
    </source>
</evidence>
<dbReference type="SUPFAM" id="SSF53383">
    <property type="entry name" value="PLP-dependent transferases"/>
    <property type="match status" value="1"/>
</dbReference>
<evidence type="ECO:0000256" key="10">
    <source>
        <dbReference type="ARBA" id="ARBA00049111"/>
    </source>
</evidence>
<reference evidence="14 15" key="1">
    <citation type="submission" date="2017-12" db="EMBL/GenBank/DDBJ databases">
        <title>Phylogenetic diversity of female urinary microbiome.</title>
        <authorList>
            <person name="Thomas-White K."/>
            <person name="Wolfe A.J."/>
        </authorList>
    </citation>
    <scope>NUCLEOTIDE SEQUENCE [LARGE SCALE GENOMIC DNA]</scope>
    <source>
        <strain evidence="14 15">UMB1298</strain>
    </source>
</reference>
<keyword evidence="15" id="KW-1185">Reference proteome</keyword>
<comment type="cofactor">
    <cofactor evidence="1 12">
        <name>pyridoxal 5'-phosphate</name>
        <dbReference type="ChEBI" id="CHEBI:597326"/>
    </cofactor>
</comment>
<dbReference type="Gene3D" id="3.40.640.10">
    <property type="entry name" value="Type I PLP-dependent aspartate aminotransferase-like (Major domain)"/>
    <property type="match status" value="1"/>
</dbReference>
<name>A0A2I1PDD1_9MICO</name>
<dbReference type="Proteomes" id="UP000234206">
    <property type="component" value="Unassembled WGS sequence"/>
</dbReference>
<dbReference type="UniPathway" id="UPA00067">
    <property type="reaction ID" value="UER00121"/>
</dbReference>
<evidence type="ECO:0000256" key="8">
    <source>
        <dbReference type="ARBA" id="ARBA00022679"/>
    </source>
</evidence>
<dbReference type="InterPro" id="IPR015424">
    <property type="entry name" value="PyrdxlP-dep_Trfase"/>
</dbReference>
<dbReference type="InterPro" id="IPR015422">
    <property type="entry name" value="PyrdxlP-dep_Trfase_small"/>
</dbReference>
<gene>
    <name evidence="14" type="primary">ectB</name>
    <name evidence="14" type="ORF">CYJ76_01910</name>
</gene>
<evidence type="ECO:0000313" key="15">
    <source>
        <dbReference type="Proteomes" id="UP000234206"/>
    </source>
</evidence>
<dbReference type="EC" id="2.6.1.76" evidence="5 12"/>
<dbReference type="RefSeq" id="WP_070703218.1">
    <property type="nucleotide sequence ID" value="NZ_JBHLVH010000013.1"/>
</dbReference>
<dbReference type="NCBIfam" id="TIGR00709">
    <property type="entry name" value="dat"/>
    <property type="match status" value="1"/>
</dbReference>
<organism evidence="14 15">
    <name type="scientific">Kytococcus schroeteri</name>
    <dbReference type="NCBI Taxonomy" id="138300"/>
    <lineage>
        <taxon>Bacteria</taxon>
        <taxon>Bacillati</taxon>
        <taxon>Actinomycetota</taxon>
        <taxon>Actinomycetes</taxon>
        <taxon>Micrococcales</taxon>
        <taxon>Kytococcaceae</taxon>
        <taxon>Kytococcus</taxon>
    </lineage>
</organism>
<evidence type="ECO:0000256" key="4">
    <source>
        <dbReference type="ARBA" id="ARBA00008954"/>
    </source>
</evidence>
<dbReference type="NCBIfam" id="NF006733">
    <property type="entry name" value="PRK09264.1"/>
    <property type="match status" value="1"/>
</dbReference>
<evidence type="ECO:0000256" key="5">
    <source>
        <dbReference type="ARBA" id="ARBA00013155"/>
    </source>
</evidence>
<dbReference type="PROSITE" id="PS00600">
    <property type="entry name" value="AA_TRANSFER_CLASS_3"/>
    <property type="match status" value="1"/>
</dbReference>
<keyword evidence="8 12" id="KW-0808">Transferase</keyword>
<comment type="pathway">
    <text evidence="3 12">Amine and polyamine biosynthesis; ectoine biosynthesis; L-ectoine from L-aspartate 4-semialdehyde: step 1/3.</text>
</comment>
<evidence type="ECO:0000256" key="11">
    <source>
        <dbReference type="RuleBase" id="RU003560"/>
    </source>
</evidence>
<feature type="compositionally biased region" description="Low complexity" evidence="13">
    <location>
        <begin position="1"/>
        <end position="18"/>
    </location>
</feature>
<dbReference type="EMBL" id="PKIZ01000002">
    <property type="protein sequence ID" value="PKZ42643.1"/>
    <property type="molecule type" value="Genomic_DNA"/>
</dbReference>
<comment type="catalytic activity">
    <reaction evidence="10 12">
        <text>L-2,4-diaminobutanoate + 2-oxoglutarate = L-aspartate 4-semialdehyde + L-glutamate</text>
        <dbReference type="Rhea" id="RHEA:11160"/>
        <dbReference type="ChEBI" id="CHEBI:16810"/>
        <dbReference type="ChEBI" id="CHEBI:29985"/>
        <dbReference type="ChEBI" id="CHEBI:58761"/>
        <dbReference type="ChEBI" id="CHEBI:537519"/>
        <dbReference type="EC" id="2.6.1.76"/>
    </reaction>
</comment>
<dbReference type="OrthoDB" id="9801834at2"/>
<dbReference type="InterPro" id="IPR004637">
    <property type="entry name" value="Dat"/>
</dbReference>
<comment type="caution">
    <text evidence="14">The sequence shown here is derived from an EMBL/GenBank/DDBJ whole genome shotgun (WGS) entry which is preliminary data.</text>
</comment>
<dbReference type="CDD" id="cd00610">
    <property type="entry name" value="OAT_like"/>
    <property type="match status" value="1"/>
</dbReference>
<comment type="function">
    <text evidence="2 12">Catalyzes reversively the conversion of L-aspartate beta-semialdehyde (ASA) to L-2,4-diaminobutyrate (DABA) by transamination with L-glutamate.</text>
</comment>
<dbReference type="Gene3D" id="3.90.1150.10">
    <property type="entry name" value="Aspartate Aminotransferase, domain 1"/>
    <property type="match status" value="1"/>
</dbReference>
<protein>
    <recommendedName>
        <fullName evidence="6 12">Diaminobutyrate--2-oxoglutarate transaminase</fullName>
        <ecNumber evidence="5 12">2.6.1.76</ecNumber>
    </recommendedName>
    <alternativeName>
        <fullName evidence="12">DABA aminotransferase</fullName>
    </alternativeName>
</protein>
<evidence type="ECO:0000313" key="14">
    <source>
        <dbReference type="EMBL" id="PKZ42643.1"/>
    </source>
</evidence>
<dbReference type="PANTHER" id="PTHR43552:SF2">
    <property type="entry name" value="DIAMINOBUTYRATE--2-OXOGLUTARATE TRANSAMINASE"/>
    <property type="match status" value="1"/>
</dbReference>
<dbReference type="NCBIfam" id="TIGR02407">
    <property type="entry name" value="ectoine_ectB"/>
    <property type="match status" value="1"/>
</dbReference>
<dbReference type="Pfam" id="PF00202">
    <property type="entry name" value="Aminotran_3"/>
    <property type="match status" value="1"/>
</dbReference>
<dbReference type="InterPro" id="IPR049704">
    <property type="entry name" value="Aminotrans_3_PPA_site"/>
</dbReference>
<evidence type="ECO:0000256" key="3">
    <source>
        <dbReference type="ARBA" id="ARBA00004946"/>
    </source>
</evidence>
<keyword evidence="7 12" id="KW-0032">Aminotransferase</keyword>
<sequence>MTQTTPSTNSPSTTTPHTAGDTSIFEARESSVRSYCRQWPVVFTTARGAEQHTETGETYLDFFAGAGALNYGHNDPALKGALMEHLSQDVVIHSMDMHTPAKRRFLEALTRTVLEPRGMDHKVLFPGPTGTNTVEAALKAVRKATGRTEVVSFTNGFHGMTLGSLSVTANKMKRAGAGVPLTDVTQVAYDGHEGAASADLADLEALDAAWAQAGDDLPAGAIVELVQGEGGLNAASMEWVQQLAEVCAKHDVKLIVDDVQAGCGRTGTFFSFEPAGITPDVVCLSKSLSGLGLPLAVTLVRPELDQWEPGEHNGTFRGFTPAFVTAAAALETYWADDAFAAGVRATAERLHAGLAELAGKASGEAEVRGRGLMCGIAFADTEAAEKIAAAAFERGLMVETSGPASEVVKLLPPLNVTEEQVDRALAVLAESVAAVGA</sequence>
<evidence type="ECO:0000256" key="7">
    <source>
        <dbReference type="ARBA" id="ARBA00022576"/>
    </source>
</evidence>
<dbReference type="GO" id="GO:0045303">
    <property type="term" value="F:diaminobutyrate-2-oxoglutarate transaminase activity"/>
    <property type="evidence" value="ECO:0007669"/>
    <property type="project" value="UniProtKB-EC"/>
</dbReference>
<evidence type="ECO:0000256" key="6">
    <source>
        <dbReference type="ARBA" id="ARBA00014798"/>
    </source>
</evidence>
<dbReference type="InterPro" id="IPR015421">
    <property type="entry name" value="PyrdxlP-dep_Trfase_major"/>
</dbReference>